<keyword evidence="3" id="KW-1185">Reference proteome</keyword>
<evidence type="ECO:0000313" key="2">
    <source>
        <dbReference type="EMBL" id="KAK2581645.1"/>
    </source>
</evidence>
<proteinExistence type="predicted"/>
<dbReference type="SUPFAM" id="SSF50978">
    <property type="entry name" value="WD40 repeat-like"/>
    <property type="match status" value="1"/>
</dbReference>
<comment type="caution">
    <text evidence="2">The sequence shown here is derived from an EMBL/GenBank/DDBJ whole genome shotgun (WGS) entry which is preliminary data.</text>
</comment>
<dbReference type="EMBL" id="JAIFRP010000038">
    <property type="protein sequence ID" value="KAK2581645.1"/>
    <property type="molecule type" value="Genomic_DNA"/>
</dbReference>
<dbReference type="SMART" id="SM00256">
    <property type="entry name" value="FBOX"/>
    <property type="match status" value="1"/>
</dbReference>
<gene>
    <name evidence="2" type="ORF">KPH14_002145</name>
</gene>
<name>A0AAD9VPT6_9HYME</name>
<dbReference type="CDD" id="cd09917">
    <property type="entry name" value="F-box_SF"/>
    <property type="match status" value="1"/>
</dbReference>
<organism evidence="2 3">
    <name type="scientific">Odynerus spinipes</name>
    <dbReference type="NCBI Taxonomy" id="1348599"/>
    <lineage>
        <taxon>Eukaryota</taxon>
        <taxon>Metazoa</taxon>
        <taxon>Ecdysozoa</taxon>
        <taxon>Arthropoda</taxon>
        <taxon>Hexapoda</taxon>
        <taxon>Insecta</taxon>
        <taxon>Pterygota</taxon>
        <taxon>Neoptera</taxon>
        <taxon>Endopterygota</taxon>
        <taxon>Hymenoptera</taxon>
        <taxon>Apocrita</taxon>
        <taxon>Aculeata</taxon>
        <taxon>Vespoidea</taxon>
        <taxon>Vespidae</taxon>
        <taxon>Eumeninae</taxon>
        <taxon>Odynerus</taxon>
    </lineage>
</organism>
<sequence>MSTFHLTIDSSKRPLLGQQYIYKAEKMTFPIEIWEQIFLYIDPVTLTKLRTICKFWREIIDKILKEYGLWYKKCEEDIPQNIWSLLLESLYPSKFYTDFENAKEEVEIWINMYKWWSKSKRLPQCDTSVECLDPVPKHRSREDITCTAALGKILAIGTSEGYIYFYDIDALSEKPIYVADHMEFVCKVKFVGSDGKIIVVSSSINGHIKFWDFKSKELISKDRGKLLCTSHSYCYTVVKNTLIVQGCIPKTLYELPVDDIIAGTADGNKVSLYTEEGHFLNIQLAEDGEVFFTEYVEPPELFIRHYYMFKTNIAVCITEHGYLGFSIQGEKWKFHNILPTLHGIPTAVLIYAHLLVLGLDSGHVCIYYVEDFNILDLNSLSTKRVILDTEPIISLDISAYYEEYVIAASSKRVHFIRFI</sequence>
<dbReference type="AlphaFoldDB" id="A0AAD9VPT6"/>
<dbReference type="Proteomes" id="UP001258017">
    <property type="component" value="Unassembled WGS sequence"/>
</dbReference>
<reference evidence="2" key="1">
    <citation type="submission" date="2021-08" db="EMBL/GenBank/DDBJ databases">
        <authorList>
            <person name="Misof B."/>
            <person name="Oliver O."/>
            <person name="Podsiadlowski L."/>
            <person name="Donath A."/>
            <person name="Peters R."/>
            <person name="Mayer C."/>
            <person name="Rust J."/>
            <person name="Gunkel S."/>
            <person name="Lesny P."/>
            <person name="Martin S."/>
            <person name="Oeyen J.P."/>
            <person name="Petersen M."/>
            <person name="Panagiotis P."/>
            <person name="Wilbrandt J."/>
            <person name="Tanja T."/>
        </authorList>
    </citation>
    <scope>NUCLEOTIDE SEQUENCE</scope>
    <source>
        <strain evidence="2">GBR_01_08_01A</strain>
        <tissue evidence="2">Thorax + abdomen</tissue>
    </source>
</reference>
<accession>A0AAD9VPT6</accession>
<feature type="domain" description="F-box" evidence="1">
    <location>
        <begin position="23"/>
        <end position="73"/>
    </location>
</feature>
<dbReference type="Gene3D" id="1.20.1280.50">
    <property type="match status" value="1"/>
</dbReference>
<evidence type="ECO:0000259" key="1">
    <source>
        <dbReference type="PROSITE" id="PS50181"/>
    </source>
</evidence>
<dbReference type="InterPro" id="IPR015943">
    <property type="entry name" value="WD40/YVTN_repeat-like_dom_sf"/>
</dbReference>
<dbReference type="Gene3D" id="2.130.10.10">
    <property type="entry name" value="YVTN repeat-like/Quinoprotein amine dehydrogenase"/>
    <property type="match status" value="1"/>
</dbReference>
<dbReference type="Pfam" id="PF00646">
    <property type="entry name" value="F-box"/>
    <property type="match status" value="1"/>
</dbReference>
<reference evidence="2" key="2">
    <citation type="journal article" date="2023" name="Commun. Biol.">
        <title>Intrasexual cuticular hydrocarbon dimorphism in a wasp sheds light on hydrocarbon biosynthesis genes in Hymenoptera.</title>
        <authorList>
            <person name="Moris V.C."/>
            <person name="Podsiadlowski L."/>
            <person name="Martin S."/>
            <person name="Oeyen J.P."/>
            <person name="Donath A."/>
            <person name="Petersen M."/>
            <person name="Wilbrandt J."/>
            <person name="Misof B."/>
            <person name="Liedtke D."/>
            <person name="Thamm M."/>
            <person name="Scheiner R."/>
            <person name="Schmitt T."/>
            <person name="Niehuis O."/>
        </authorList>
    </citation>
    <scope>NUCLEOTIDE SEQUENCE</scope>
    <source>
        <strain evidence="2">GBR_01_08_01A</strain>
    </source>
</reference>
<dbReference type="InterPro" id="IPR036047">
    <property type="entry name" value="F-box-like_dom_sf"/>
</dbReference>
<dbReference type="PROSITE" id="PS50181">
    <property type="entry name" value="FBOX"/>
    <property type="match status" value="1"/>
</dbReference>
<protein>
    <recommendedName>
        <fullName evidence="1">F-box domain-containing protein</fullName>
    </recommendedName>
</protein>
<evidence type="ECO:0000313" key="3">
    <source>
        <dbReference type="Proteomes" id="UP001258017"/>
    </source>
</evidence>
<dbReference type="SUPFAM" id="SSF81383">
    <property type="entry name" value="F-box domain"/>
    <property type="match status" value="1"/>
</dbReference>
<dbReference type="InterPro" id="IPR036322">
    <property type="entry name" value="WD40_repeat_dom_sf"/>
</dbReference>
<dbReference type="InterPro" id="IPR001810">
    <property type="entry name" value="F-box_dom"/>
</dbReference>